<reference evidence="9 10" key="1">
    <citation type="submission" date="2019-03" db="EMBL/GenBank/DDBJ databases">
        <title>Genomic Encyclopedia of Type Strains, Phase IV (KMG-IV): sequencing the most valuable type-strain genomes for metagenomic binning, comparative biology and taxonomic classification.</title>
        <authorList>
            <person name="Goeker M."/>
        </authorList>
    </citation>
    <scope>NUCLEOTIDE SEQUENCE [LARGE SCALE GENOMIC DNA]</scope>
    <source>
        <strain evidence="9 10">LX-B</strain>
    </source>
</reference>
<keyword evidence="10" id="KW-1185">Reference proteome</keyword>
<dbReference type="PROSITE" id="PS50928">
    <property type="entry name" value="ABC_TM1"/>
    <property type="match status" value="1"/>
</dbReference>
<dbReference type="InterPro" id="IPR000515">
    <property type="entry name" value="MetI-like"/>
</dbReference>
<dbReference type="Pfam" id="PF00528">
    <property type="entry name" value="BPD_transp_1"/>
    <property type="match status" value="1"/>
</dbReference>
<dbReference type="CDD" id="cd06261">
    <property type="entry name" value="TM_PBP2"/>
    <property type="match status" value="1"/>
</dbReference>
<comment type="caution">
    <text evidence="9">The sequence shown here is derived from an EMBL/GenBank/DDBJ whole genome shotgun (WGS) entry which is preliminary data.</text>
</comment>
<dbReference type="GO" id="GO:0005886">
    <property type="term" value="C:plasma membrane"/>
    <property type="evidence" value="ECO:0007669"/>
    <property type="project" value="UniProtKB-SubCell"/>
</dbReference>
<keyword evidence="4 7" id="KW-0812">Transmembrane</keyword>
<keyword evidence="6 7" id="KW-0472">Membrane</keyword>
<dbReference type="PANTHER" id="PTHR32243">
    <property type="entry name" value="MALTOSE TRANSPORT SYSTEM PERMEASE-RELATED"/>
    <property type="match status" value="1"/>
</dbReference>
<organism evidence="9 10">
    <name type="scientific">Hydrogenispora ethanolica</name>
    <dbReference type="NCBI Taxonomy" id="1082276"/>
    <lineage>
        <taxon>Bacteria</taxon>
        <taxon>Bacillati</taxon>
        <taxon>Bacillota</taxon>
        <taxon>Hydrogenispora</taxon>
    </lineage>
</organism>
<feature type="transmembrane region" description="Helical" evidence="7">
    <location>
        <begin position="106"/>
        <end position="126"/>
    </location>
</feature>
<evidence type="ECO:0000256" key="7">
    <source>
        <dbReference type="RuleBase" id="RU363032"/>
    </source>
</evidence>
<proteinExistence type="inferred from homology"/>
<feature type="transmembrane region" description="Helical" evidence="7">
    <location>
        <begin position="67"/>
        <end position="94"/>
    </location>
</feature>
<dbReference type="PANTHER" id="PTHR32243:SF18">
    <property type="entry name" value="INNER MEMBRANE ABC TRANSPORTER PERMEASE PROTEIN YCJP"/>
    <property type="match status" value="1"/>
</dbReference>
<dbReference type="InterPro" id="IPR035906">
    <property type="entry name" value="MetI-like_sf"/>
</dbReference>
<evidence type="ECO:0000256" key="3">
    <source>
        <dbReference type="ARBA" id="ARBA00022475"/>
    </source>
</evidence>
<evidence type="ECO:0000313" key="10">
    <source>
        <dbReference type="Proteomes" id="UP000295008"/>
    </source>
</evidence>
<dbReference type="SUPFAM" id="SSF161098">
    <property type="entry name" value="MetI-like"/>
    <property type="match status" value="1"/>
</dbReference>
<comment type="subcellular location">
    <subcellularLocation>
        <location evidence="1 7">Cell membrane</location>
        <topology evidence="1 7">Multi-pass membrane protein</topology>
    </subcellularLocation>
</comment>
<comment type="similarity">
    <text evidence="7">Belongs to the binding-protein-dependent transport system permease family.</text>
</comment>
<name>A0A4R1S9S3_HYDET</name>
<evidence type="ECO:0000256" key="6">
    <source>
        <dbReference type="ARBA" id="ARBA00023136"/>
    </source>
</evidence>
<feature type="transmembrane region" description="Helical" evidence="7">
    <location>
        <begin position="12"/>
        <end position="32"/>
    </location>
</feature>
<protein>
    <submittedName>
        <fullName evidence="9">Carbohydrate ABC transporter membrane protein 2 (CUT1 family)</fullName>
    </submittedName>
</protein>
<dbReference type="InterPro" id="IPR050901">
    <property type="entry name" value="BP-dep_ABC_trans_perm"/>
</dbReference>
<keyword evidence="2 7" id="KW-0813">Transport</keyword>
<keyword evidence="3" id="KW-1003">Cell membrane</keyword>
<evidence type="ECO:0000256" key="2">
    <source>
        <dbReference type="ARBA" id="ARBA00022448"/>
    </source>
</evidence>
<evidence type="ECO:0000256" key="4">
    <source>
        <dbReference type="ARBA" id="ARBA00022692"/>
    </source>
</evidence>
<gene>
    <name evidence="9" type="ORF">EDC14_1003214</name>
</gene>
<evidence type="ECO:0000259" key="8">
    <source>
        <dbReference type="PROSITE" id="PS50928"/>
    </source>
</evidence>
<feature type="domain" description="ABC transmembrane type-1" evidence="8">
    <location>
        <begin position="71"/>
        <end position="258"/>
    </location>
</feature>
<dbReference type="EMBL" id="SLUN01000003">
    <property type="protein sequence ID" value="TCL75282.1"/>
    <property type="molecule type" value="Genomic_DNA"/>
</dbReference>
<dbReference type="Gene3D" id="1.10.3720.10">
    <property type="entry name" value="MetI-like"/>
    <property type="match status" value="1"/>
</dbReference>
<feature type="transmembrane region" description="Helical" evidence="7">
    <location>
        <begin position="237"/>
        <end position="258"/>
    </location>
</feature>
<feature type="transmembrane region" description="Helical" evidence="7">
    <location>
        <begin position="180"/>
        <end position="205"/>
    </location>
</feature>
<evidence type="ECO:0000313" key="9">
    <source>
        <dbReference type="EMBL" id="TCL75282.1"/>
    </source>
</evidence>
<accession>A0A4R1S9S3</accession>
<feature type="transmembrane region" description="Helical" evidence="7">
    <location>
        <begin position="138"/>
        <end position="159"/>
    </location>
</feature>
<evidence type="ECO:0000256" key="5">
    <source>
        <dbReference type="ARBA" id="ARBA00022989"/>
    </source>
</evidence>
<dbReference type="GO" id="GO:0055085">
    <property type="term" value="P:transmembrane transport"/>
    <property type="evidence" value="ECO:0007669"/>
    <property type="project" value="InterPro"/>
</dbReference>
<dbReference type="AlphaFoldDB" id="A0A4R1S9S3"/>
<sequence length="273" mass="30456">MQINKKLLSRIAWYGLIALIIIPFLFPLFWIVSSSFKTQSQIVASPPLWVFRPTLENYKGVFMDQNFGIYLMNSSIIAIGSTLLSLLIGIPAAYAISRYKMQTLGVFILIARLMPGISFLIPWFILFSKIRLIDTYTALIASHMLVGLPLIVWIMINYFDGLPRELEESALIDGCTLQGAFVRVYLPISGPGILTATTLSFLFSWNNFMFSLVLSAQRTKTLPIAIYNFVSYAEVNWGSVMAAAVVIIAPAIVLTMVFQRYVIKGLTMGAVKG</sequence>
<dbReference type="Proteomes" id="UP000295008">
    <property type="component" value="Unassembled WGS sequence"/>
</dbReference>
<evidence type="ECO:0000256" key="1">
    <source>
        <dbReference type="ARBA" id="ARBA00004651"/>
    </source>
</evidence>
<keyword evidence="5 7" id="KW-1133">Transmembrane helix</keyword>